<protein>
    <submittedName>
        <fullName evidence="3">Uncharacterized protein</fullName>
    </submittedName>
</protein>
<accession>A0A915IDB4</accession>
<dbReference type="Proteomes" id="UP000887565">
    <property type="component" value="Unplaced"/>
</dbReference>
<evidence type="ECO:0000313" key="3">
    <source>
        <dbReference type="WBParaSite" id="nRc.2.0.1.t11206-RA"/>
    </source>
</evidence>
<dbReference type="AlphaFoldDB" id="A0A915IDB4"/>
<evidence type="ECO:0000256" key="1">
    <source>
        <dbReference type="SAM" id="MobiDB-lite"/>
    </source>
</evidence>
<feature type="region of interest" description="Disordered" evidence="1">
    <location>
        <begin position="1"/>
        <end position="20"/>
    </location>
</feature>
<organism evidence="2 3">
    <name type="scientific">Romanomermis culicivorax</name>
    <name type="common">Nematode worm</name>
    <dbReference type="NCBI Taxonomy" id="13658"/>
    <lineage>
        <taxon>Eukaryota</taxon>
        <taxon>Metazoa</taxon>
        <taxon>Ecdysozoa</taxon>
        <taxon>Nematoda</taxon>
        <taxon>Enoplea</taxon>
        <taxon>Dorylaimia</taxon>
        <taxon>Mermithida</taxon>
        <taxon>Mermithoidea</taxon>
        <taxon>Mermithidae</taxon>
        <taxon>Romanomermis</taxon>
    </lineage>
</organism>
<dbReference type="WBParaSite" id="nRc.2.0.1.t11206-RA">
    <property type="protein sequence ID" value="nRc.2.0.1.t11206-RA"/>
    <property type="gene ID" value="nRc.2.0.1.g11206"/>
</dbReference>
<keyword evidence="2" id="KW-1185">Reference proteome</keyword>
<sequence length="161" mass="18324">MAPQPLNASYPSSLVSKMNSDTMRPTIRALRRLTPDMLSHMIQDMTQYKEAKNFFMFQLAHDCNQTNLKPEFASITPEAGEEPAAFLSKVMMYVQLLYQNEEETFWHKQVIDTFLTKMPVLYQLTISEQGKNFTNVQPLANAVAKARSILNATKAKISSVE</sequence>
<name>A0A915IDB4_ROMCU</name>
<proteinExistence type="predicted"/>
<reference evidence="3" key="1">
    <citation type="submission" date="2022-11" db="UniProtKB">
        <authorList>
            <consortium name="WormBaseParasite"/>
        </authorList>
    </citation>
    <scope>IDENTIFICATION</scope>
</reference>
<evidence type="ECO:0000313" key="2">
    <source>
        <dbReference type="Proteomes" id="UP000887565"/>
    </source>
</evidence>